<feature type="transmembrane region" description="Helical" evidence="1">
    <location>
        <begin position="26"/>
        <end position="49"/>
    </location>
</feature>
<dbReference type="AlphaFoldDB" id="A0A7G9STJ8"/>
<dbReference type="PANTHER" id="PTHR34473:SF3">
    <property type="entry name" value="TRANSMEMBRANE PROTEIN-RELATED"/>
    <property type="match status" value="1"/>
</dbReference>
<evidence type="ECO:0000313" key="3">
    <source>
        <dbReference type="EMBL" id="QNN71173.1"/>
    </source>
</evidence>
<keyword evidence="4" id="KW-1185">Reference proteome</keyword>
<dbReference type="EMBL" id="CP060719">
    <property type="protein sequence ID" value="QNN71173.1"/>
    <property type="molecule type" value="Genomic_DNA"/>
</dbReference>
<feature type="transmembrane region" description="Helical" evidence="1">
    <location>
        <begin position="55"/>
        <end position="76"/>
    </location>
</feature>
<dbReference type="RefSeq" id="WP_187553688.1">
    <property type="nucleotide sequence ID" value="NZ_BMZL01000002.1"/>
</dbReference>
<name>A0A7G9STJ8_9GAMM</name>
<evidence type="ECO:0000313" key="4">
    <source>
        <dbReference type="Proteomes" id="UP000515804"/>
    </source>
</evidence>
<feature type="domain" description="YdbS-like PH" evidence="2">
    <location>
        <begin position="81"/>
        <end position="158"/>
    </location>
</feature>
<keyword evidence="1" id="KW-0812">Transmembrane</keyword>
<dbReference type="Proteomes" id="UP000515804">
    <property type="component" value="Chromosome"/>
</dbReference>
<accession>A0A7G9STJ8</accession>
<gene>
    <name evidence="3" type="ORF">H9L16_06315</name>
</gene>
<reference evidence="3 4" key="1">
    <citation type="submission" date="2020-08" db="EMBL/GenBank/DDBJ databases">
        <title>Genome sequence of Thermomonas carbonis KCTC 42013T.</title>
        <authorList>
            <person name="Hyun D.-W."/>
            <person name="Bae J.-W."/>
        </authorList>
    </citation>
    <scope>NUCLEOTIDE SEQUENCE [LARGE SCALE GENOMIC DNA]</scope>
    <source>
        <strain evidence="3 4">KCTC 42013</strain>
    </source>
</reference>
<evidence type="ECO:0000256" key="1">
    <source>
        <dbReference type="SAM" id="Phobius"/>
    </source>
</evidence>
<keyword evidence="1" id="KW-0472">Membrane</keyword>
<dbReference type="PANTHER" id="PTHR34473">
    <property type="entry name" value="UPF0699 TRANSMEMBRANE PROTEIN YDBS"/>
    <property type="match status" value="1"/>
</dbReference>
<dbReference type="Pfam" id="PF03703">
    <property type="entry name" value="bPH_2"/>
    <property type="match status" value="1"/>
</dbReference>
<proteinExistence type="predicted"/>
<dbReference type="InterPro" id="IPR005182">
    <property type="entry name" value="YdbS-like_PH"/>
</dbReference>
<dbReference type="KEGG" id="tcn:H9L16_06315"/>
<protein>
    <submittedName>
        <fullName evidence="3">PH domain-containing protein</fullName>
    </submittedName>
</protein>
<sequence>MSDADLDRATAEATDWRAPPARAVRLHAASVALGFAAFPLLACAAVLFTSDVDELWRRLGWCLGALLLASIAGLLLGARLRFQRWVLDDAGLWLRQGRLWWRETRVPVSRVQHVDLKHGPLERRFGLATLVVHTAAVHLSGITVRGLDDADAQHLRDALAKQLDDAGDAL</sequence>
<organism evidence="3 4">
    <name type="scientific">Thermomonas carbonis</name>
    <dbReference type="NCBI Taxonomy" id="1463158"/>
    <lineage>
        <taxon>Bacteria</taxon>
        <taxon>Pseudomonadati</taxon>
        <taxon>Pseudomonadota</taxon>
        <taxon>Gammaproteobacteria</taxon>
        <taxon>Lysobacterales</taxon>
        <taxon>Lysobacteraceae</taxon>
        <taxon>Thermomonas</taxon>
    </lineage>
</organism>
<evidence type="ECO:0000259" key="2">
    <source>
        <dbReference type="Pfam" id="PF03703"/>
    </source>
</evidence>
<keyword evidence="1" id="KW-1133">Transmembrane helix</keyword>